<sequence>MFNRITEYMNTSEKVHSHRGVTHTRHMSAIVRFQLNTFVPLRFSTNTTATRASQH</sequence>
<organism evidence="1 2">
    <name type="scientific">Microdochium trichocladiopsis</name>
    <dbReference type="NCBI Taxonomy" id="1682393"/>
    <lineage>
        <taxon>Eukaryota</taxon>
        <taxon>Fungi</taxon>
        <taxon>Dikarya</taxon>
        <taxon>Ascomycota</taxon>
        <taxon>Pezizomycotina</taxon>
        <taxon>Sordariomycetes</taxon>
        <taxon>Xylariomycetidae</taxon>
        <taxon>Xylariales</taxon>
        <taxon>Microdochiaceae</taxon>
        <taxon>Microdochium</taxon>
    </lineage>
</organism>
<accession>A0A9P9BNV6</accession>
<protein>
    <submittedName>
        <fullName evidence="1">Uncharacterized protein</fullName>
    </submittedName>
</protein>
<dbReference type="EMBL" id="JAGTJQ010000010">
    <property type="protein sequence ID" value="KAH7021253.1"/>
    <property type="molecule type" value="Genomic_DNA"/>
</dbReference>
<reference evidence="1" key="1">
    <citation type="journal article" date="2021" name="Nat. Commun.">
        <title>Genetic determinants of endophytism in the Arabidopsis root mycobiome.</title>
        <authorList>
            <person name="Mesny F."/>
            <person name="Miyauchi S."/>
            <person name="Thiergart T."/>
            <person name="Pickel B."/>
            <person name="Atanasova L."/>
            <person name="Karlsson M."/>
            <person name="Huettel B."/>
            <person name="Barry K.W."/>
            <person name="Haridas S."/>
            <person name="Chen C."/>
            <person name="Bauer D."/>
            <person name="Andreopoulos W."/>
            <person name="Pangilinan J."/>
            <person name="LaButti K."/>
            <person name="Riley R."/>
            <person name="Lipzen A."/>
            <person name="Clum A."/>
            <person name="Drula E."/>
            <person name="Henrissat B."/>
            <person name="Kohler A."/>
            <person name="Grigoriev I.V."/>
            <person name="Martin F.M."/>
            <person name="Hacquard S."/>
        </authorList>
    </citation>
    <scope>NUCLEOTIDE SEQUENCE</scope>
    <source>
        <strain evidence="1">MPI-CAGE-CH-0230</strain>
    </source>
</reference>
<proteinExistence type="predicted"/>
<name>A0A9P9BNV6_9PEZI</name>
<comment type="caution">
    <text evidence="1">The sequence shown here is derived from an EMBL/GenBank/DDBJ whole genome shotgun (WGS) entry which is preliminary data.</text>
</comment>
<dbReference type="Proteomes" id="UP000756346">
    <property type="component" value="Unassembled WGS sequence"/>
</dbReference>
<dbReference type="RefSeq" id="XP_046007454.1">
    <property type="nucleotide sequence ID" value="XM_046152050.1"/>
</dbReference>
<dbReference type="AlphaFoldDB" id="A0A9P9BNV6"/>
<dbReference type="GeneID" id="70181596"/>
<gene>
    <name evidence="1" type="ORF">B0I36DRAFT_30604</name>
</gene>
<evidence type="ECO:0000313" key="1">
    <source>
        <dbReference type="EMBL" id="KAH7021253.1"/>
    </source>
</evidence>
<evidence type="ECO:0000313" key="2">
    <source>
        <dbReference type="Proteomes" id="UP000756346"/>
    </source>
</evidence>
<keyword evidence="2" id="KW-1185">Reference proteome</keyword>